<dbReference type="Gene3D" id="1.25.40.10">
    <property type="entry name" value="Tetratricopeptide repeat domain"/>
    <property type="match status" value="1"/>
</dbReference>
<dbReference type="InterPro" id="IPR003107">
    <property type="entry name" value="HAT"/>
</dbReference>
<dbReference type="EMBL" id="KB103531">
    <property type="protein sequence ID" value="ELK33891.1"/>
    <property type="molecule type" value="Genomic_DNA"/>
</dbReference>
<feature type="region of interest" description="Disordered" evidence="2">
    <location>
        <begin position="240"/>
        <end position="283"/>
    </location>
</feature>
<keyword evidence="4" id="KW-1185">Reference proteome</keyword>
<evidence type="ECO:0000313" key="3">
    <source>
        <dbReference type="EMBL" id="ELK33891.1"/>
    </source>
</evidence>
<accession>L5M689</accession>
<evidence type="ECO:0000313" key="4">
    <source>
        <dbReference type="Proteomes" id="UP000010556"/>
    </source>
</evidence>
<dbReference type="GO" id="GO:0000244">
    <property type="term" value="P:spliceosomal tri-snRNP complex assembly"/>
    <property type="evidence" value="ECO:0007669"/>
    <property type="project" value="TreeGrafter"/>
</dbReference>
<feature type="region of interest" description="Disordered" evidence="2">
    <location>
        <begin position="404"/>
        <end position="506"/>
    </location>
</feature>
<feature type="region of interest" description="Disordered" evidence="2">
    <location>
        <begin position="1"/>
        <end position="23"/>
    </location>
</feature>
<gene>
    <name evidence="3" type="ORF">MDA_GLEAN10012581</name>
</gene>
<dbReference type="InterPro" id="IPR011990">
    <property type="entry name" value="TPR-like_helical_dom_sf"/>
</dbReference>
<dbReference type="PANTHER" id="PTHR11246">
    <property type="entry name" value="PRE-MRNA SPLICING FACTOR"/>
    <property type="match status" value="1"/>
</dbReference>
<name>L5M689_MYODS</name>
<dbReference type="InterPro" id="IPR045075">
    <property type="entry name" value="Syf1-like"/>
</dbReference>
<dbReference type="SMART" id="SM00386">
    <property type="entry name" value="HAT"/>
    <property type="match status" value="4"/>
</dbReference>
<protein>
    <submittedName>
        <fullName evidence="3">Pre-mRNA-processing factor 6</fullName>
    </submittedName>
</protein>
<evidence type="ECO:0000256" key="2">
    <source>
        <dbReference type="SAM" id="MobiDB-lite"/>
    </source>
</evidence>
<dbReference type="GO" id="GO:0046540">
    <property type="term" value="C:U4/U6 x U5 tri-snRNP complex"/>
    <property type="evidence" value="ECO:0007669"/>
    <property type="project" value="TreeGrafter"/>
</dbReference>
<reference evidence="4" key="1">
    <citation type="journal article" date="2013" name="Science">
        <title>Comparative analysis of bat genomes provides insight into the evolution of flight and immunity.</title>
        <authorList>
            <person name="Zhang G."/>
            <person name="Cowled C."/>
            <person name="Shi Z."/>
            <person name="Huang Z."/>
            <person name="Bishop-Lilly K.A."/>
            <person name="Fang X."/>
            <person name="Wynne J.W."/>
            <person name="Xiong Z."/>
            <person name="Baker M.L."/>
            <person name="Zhao W."/>
            <person name="Tachedjian M."/>
            <person name="Zhu Y."/>
            <person name="Zhou P."/>
            <person name="Jiang X."/>
            <person name="Ng J."/>
            <person name="Yang L."/>
            <person name="Wu L."/>
            <person name="Xiao J."/>
            <person name="Feng Y."/>
            <person name="Chen Y."/>
            <person name="Sun X."/>
            <person name="Zhang Y."/>
            <person name="Marsh G.A."/>
            <person name="Crameri G."/>
            <person name="Broder C.C."/>
            <person name="Frey K.G."/>
            <person name="Wang L.F."/>
            <person name="Wang J."/>
        </authorList>
    </citation>
    <scope>NUCLEOTIDE SEQUENCE [LARGE SCALE GENOMIC DNA]</scope>
</reference>
<dbReference type="SUPFAM" id="SSF48452">
    <property type="entry name" value="TPR-like"/>
    <property type="match status" value="1"/>
</dbReference>
<dbReference type="Proteomes" id="UP000010556">
    <property type="component" value="Unassembled WGS sequence"/>
</dbReference>
<organism evidence="3 4">
    <name type="scientific">Myotis davidii</name>
    <name type="common">David's myotis</name>
    <dbReference type="NCBI Taxonomy" id="225400"/>
    <lineage>
        <taxon>Eukaryota</taxon>
        <taxon>Metazoa</taxon>
        <taxon>Chordata</taxon>
        <taxon>Craniata</taxon>
        <taxon>Vertebrata</taxon>
        <taxon>Euteleostomi</taxon>
        <taxon>Mammalia</taxon>
        <taxon>Eutheria</taxon>
        <taxon>Laurasiatheria</taxon>
        <taxon>Chiroptera</taxon>
        <taxon>Yangochiroptera</taxon>
        <taxon>Vespertilionidae</taxon>
        <taxon>Myotis</taxon>
    </lineage>
</organism>
<proteinExistence type="predicted"/>
<evidence type="ECO:0000256" key="1">
    <source>
        <dbReference type="ARBA" id="ARBA00022737"/>
    </source>
</evidence>
<dbReference type="AlphaFoldDB" id="L5M689"/>
<dbReference type="GO" id="GO:0071013">
    <property type="term" value="C:catalytic step 2 spliceosome"/>
    <property type="evidence" value="ECO:0007669"/>
    <property type="project" value="TreeGrafter"/>
</dbReference>
<dbReference type="FunFam" id="1.25.40.10:FF:000058">
    <property type="entry name" value="Pre-mRNA processing factor 6"/>
    <property type="match status" value="1"/>
</dbReference>
<feature type="compositionally biased region" description="Basic and acidic residues" evidence="2">
    <location>
        <begin position="497"/>
        <end position="506"/>
    </location>
</feature>
<keyword evidence="1" id="KW-0677">Repeat</keyword>
<sequence length="506" mass="57045">MEEQEEQADKAREAYSQGPKKCPRSTPLWLLLSRLEKIGQLTRARAILEKSCPKNPKNPGLWLESVRLEYRARLKNIANTLMAKALQECPSSAVLWSEAIFLEARPRRKTKSADALKQCEHDPHVLLAVAKLFWRERKITKAREWFPRTVKIDSELGDAWTRFYKFELQHGTEEQRHSEEALRERGATAPGAVVRRVQGHRQLAEDDRGDPRAGGSLHQEHLLPKPVWLSGYSVGLRTEGVWGTPQDPESSPCPPTHASKLRKTQTRLPSSIELDPDRASPTLVKPHQFSSAVQNRGIRKHHLYCGERGRTHGNGGCLATWQRTASCLNPEKCRFYCNAWLQDGADLSPRGLGQVEGETDARSARWKLDKDQPRSVGVSVTPSSRVLVRRLWKALALRAHSRLTRPVFPDPDPEGERPFTCSLSPPPPRRSARREVSHPPAQTRTCTPGGRPRTRRCDLGPSHTRWGSPYTTRLETPLPPEVDFLQGPPNAARVTPRKHESHVAPG</sequence>
<dbReference type="PANTHER" id="PTHR11246:SF1">
    <property type="entry name" value="PRE-MRNA-PROCESSING FACTOR 6"/>
    <property type="match status" value="1"/>
</dbReference>